<feature type="region of interest" description="Disordered" evidence="9">
    <location>
        <begin position="88"/>
        <end position="123"/>
    </location>
</feature>
<accession>A0A922K3A2</accession>
<evidence type="ECO:0000313" key="11">
    <source>
        <dbReference type="EMBL" id="KAG6727074.1"/>
    </source>
</evidence>
<gene>
    <name evidence="11" type="ORF">I3842_02G113400</name>
</gene>
<feature type="compositionally biased region" description="Low complexity" evidence="9">
    <location>
        <begin position="109"/>
        <end position="120"/>
    </location>
</feature>
<evidence type="ECO:0000256" key="5">
    <source>
        <dbReference type="ARBA" id="ARBA00023015"/>
    </source>
</evidence>
<comment type="subcellular location">
    <subcellularLocation>
        <location evidence="1">Nucleus</location>
    </subcellularLocation>
</comment>
<keyword evidence="5" id="KW-0805">Transcription regulation</keyword>
<evidence type="ECO:0000256" key="9">
    <source>
        <dbReference type="SAM" id="MobiDB-lite"/>
    </source>
</evidence>
<organism evidence="11 12">
    <name type="scientific">Carya illinoinensis</name>
    <name type="common">Pecan</name>
    <dbReference type="NCBI Taxonomy" id="32201"/>
    <lineage>
        <taxon>Eukaryota</taxon>
        <taxon>Viridiplantae</taxon>
        <taxon>Streptophyta</taxon>
        <taxon>Embryophyta</taxon>
        <taxon>Tracheophyta</taxon>
        <taxon>Spermatophyta</taxon>
        <taxon>Magnoliopsida</taxon>
        <taxon>eudicotyledons</taxon>
        <taxon>Gunneridae</taxon>
        <taxon>Pentapetalae</taxon>
        <taxon>rosids</taxon>
        <taxon>fabids</taxon>
        <taxon>Fagales</taxon>
        <taxon>Juglandaceae</taxon>
        <taxon>Carya</taxon>
    </lineage>
</organism>
<proteinExistence type="predicted"/>
<evidence type="ECO:0000256" key="4">
    <source>
        <dbReference type="ARBA" id="ARBA00022833"/>
    </source>
</evidence>
<feature type="compositionally biased region" description="Polar residues" evidence="9">
    <location>
        <begin position="25"/>
        <end position="39"/>
    </location>
</feature>
<evidence type="ECO:0000256" key="8">
    <source>
        <dbReference type="PROSITE-ProRule" id="PRU00042"/>
    </source>
</evidence>
<dbReference type="PANTHER" id="PTHR45801:SF107">
    <property type="entry name" value="TRANSCRIPTIONAL REGULATOR SUPERMAN-LIKE"/>
    <property type="match status" value="1"/>
</dbReference>
<feature type="region of interest" description="Disordered" evidence="9">
    <location>
        <begin position="1"/>
        <end position="39"/>
    </location>
</feature>
<dbReference type="GO" id="GO:0008270">
    <property type="term" value="F:zinc ion binding"/>
    <property type="evidence" value="ECO:0007669"/>
    <property type="project" value="UniProtKB-KW"/>
</dbReference>
<dbReference type="Proteomes" id="UP000811246">
    <property type="component" value="Chromosome 2"/>
</dbReference>
<evidence type="ECO:0000256" key="7">
    <source>
        <dbReference type="ARBA" id="ARBA00023242"/>
    </source>
</evidence>
<reference evidence="11" key="1">
    <citation type="submission" date="2021-01" db="EMBL/GenBank/DDBJ databases">
        <authorList>
            <person name="Lovell J.T."/>
            <person name="Bentley N."/>
            <person name="Bhattarai G."/>
            <person name="Jenkins J.W."/>
            <person name="Sreedasyam A."/>
            <person name="Alarcon Y."/>
            <person name="Bock C."/>
            <person name="Boston L."/>
            <person name="Carlson J."/>
            <person name="Cervantes K."/>
            <person name="Clermont K."/>
            <person name="Krom N."/>
            <person name="Kubenka K."/>
            <person name="Mamidi S."/>
            <person name="Mattison C."/>
            <person name="Monteros M."/>
            <person name="Pisani C."/>
            <person name="Plott C."/>
            <person name="Rajasekar S."/>
            <person name="Rhein H.S."/>
            <person name="Rohla C."/>
            <person name="Song M."/>
            <person name="Hilaire R.S."/>
            <person name="Shu S."/>
            <person name="Wells L."/>
            <person name="Wang X."/>
            <person name="Webber J."/>
            <person name="Heerema R.J."/>
            <person name="Klein P."/>
            <person name="Conner P."/>
            <person name="Grauke L."/>
            <person name="Grimwood J."/>
            <person name="Schmutz J."/>
            <person name="Randall J.J."/>
        </authorList>
    </citation>
    <scope>NUCLEOTIDE SEQUENCE</scope>
    <source>
        <tissue evidence="11">Leaf</tissue>
    </source>
</reference>
<feature type="domain" description="C2H2-type" evidence="10">
    <location>
        <begin position="58"/>
        <end position="85"/>
    </location>
</feature>
<keyword evidence="4" id="KW-0862">Zinc</keyword>
<evidence type="ECO:0000256" key="6">
    <source>
        <dbReference type="ARBA" id="ARBA00023163"/>
    </source>
</evidence>
<keyword evidence="3 8" id="KW-0863">Zinc-finger</keyword>
<keyword evidence="7" id="KW-0539">Nucleus</keyword>
<dbReference type="InterPro" id="IPR052426">
    <property type="entry name" value="Plant_dev_regulator"/>
</dbReference>
<keyword evidence="6" id="KW-0804">Transcription</keyword>
<dbReference type="PANTHER" id="PTHR45801">
    <property type="entry name" value="OS07G0101800 PROTEIN"/>
    <property type="match status" value="1"/>
</dbReference>
<dbReference type="InterPro" id="IPR013087">
    <property type="entry name" value="Znf_C2H2_type"/>
</dbReference>
<evidence type="ECO:0000259" key="10">
    <source>
        <dbReference type="PROSITE" id="PS50157"/>
    </source>
</evidence>
<evidence type="ECO:0000256" key="3">
    <source>
        <dbReference type="ARBA" id="ARBA00022771"/>
    </source>
</evidence>
<sequence length="232" mass="25541">MERKNSLSNSLKDGSFGTRAIKDPINNNNSVPKDSVNCGSKSYGDHYVNGFSWPPRSYTCSFCKREFKSAQALGGHMNVHRRDRARLRQSPPRDGQHPFLNLNPNPKFSSSSSSSQSSQSRRLTPFSFPVPSLISSPLSSSTLPYSDSLSDGKKWGTLVAGSLFDSSIPKGMDLTNMKSEKSYRGGEEFDGFKKGDGCKIFKKPGIVRLDLEIGILSDSKEDIDLELRLGCS</sequence>
<keyword evidence="2" id="KW-0479">Metal-binding</keyword>
<comment type="caution">
    <text evidence="11">The sequence shown here is derived from an EMBL/GenBank/DDBJ whole genome shotgun (WGS) entry which is preliminary data.</text>
</comment>
<evidence type="ECO:0000256" key="2">
    <source>
        <dbReference type="ARBA" id="ARBA00022723"/>
    </source>
</evidence>
<dbReference type="Pfam" id="PF13912">
    <property type="entry name" value="zf-C2H2_6"/>
    <property type="match status" value="1"/>
</dbReference>
<dbReference type="AlphaFoldDB" id="A0A922K3A2"/>
<name>A0A922K3A2_CARIL</name>
<protein>
    <recommendedName>
        <fullName evidence="10">C2H2-type domain-containing protein</fullName>
    </recommendedName>
</protein>
<evidence type="ECO:0000313" key="12">
    <source>
        <dbReference type="Proteomes" id="UP000811246"/>
    </source>
</evidence>
<feature type="compositionally biased region" description="Polar residues" evidence="9">
    <location>
        <begin position="1"/>
        <end position="12"/>
    </location>
</feature>
<dbReference type="PROSITE" id="PS00028">
    <property type="entry name" value="ZINC_FINGER_C2H2_1"/>
    <property type="match status" value="1"/>
</dbReference>
<evidence type="ECO:0000256" key="1">
    <source>
        <dbReference type="ARBA" id="ARBA00004123"/>
    </source>
</evidence>
<dbReference type="EMBL" id="CM031826">
    <property type="protein sequence ID" value="KAG6727074.1"/>
    <property type="molecule type" value="Genomic_DNA"/>
</dbReference>
<dbReference type="GO" id="GO:0005634">
    <property type="term" value="C:nucleus"/>
    <property type="evidence" value="ECO:0007669"/>
    <property type="project" value="UniProtKB-SubCell"/>
</dbReference>
<dbReference type="PROSITE" id="PS50157">
    <property type="entry name" value="ZINC_FINGER_C2H2_2"/>
    <property type="match status" value="1"/>
</dbReference>
<dbReference type="SMART" id="SM00355">
    <property type="entry name" value="ZnF_C2H2"/>
    <property type="match status" value="1"/>
</dbReference>